<dbReference type="AlphaFoldDB" id="A0AAV4SWJ8"/>
<organism evidence="1 2">
    <name type="scientific">Caerostris extrusa</name>
    <name type="common">Bark spider</name>
    <name type="synonym">Caerostris bankana</name>
    <dbReference type="NCBI Taxonomy" id="172846"/>
    <lineage>
        <taxon>Eukaryota</taxon>
        <taxon>Metazoa</taxon>
        <taxon>Ecdysozoa</taxon>
        <taxon>Arthropoda</taxon>
        <taxon>Chelicerata</taxon>
        <taxon>Arachnida</taxon>
        <taxon>Araneae</taxon>
        <taxon>Araneomorphae</taxon>
        <taxon>Entelegynae</taxon>
        <taxon>Araneoidea</taxon>
        <taxon>Araneidae</taxon>
        <taxon>Caerostris</taxon>
    </lineage>
</organism>
<proteinExistence type="predicted"/>
<reference evidence="1 2" key="1">
    <citation type="submission" date="2021-06" db="EMBL/GenBank/DDBJ databases">
        <title>Caerostris extrusa draft genome.</title>
        <authorList>
            <person name="Kono N."/>
            <person name="Arakawa K."/>
        </authorList>
    </citation>
    <scope>NUCLEOTIDE SEQUENCE [LARGE SCALE GENOMIC DNA]</scope>
</reference>
<accession>A0AAV4SWJ8</accession>
<comment type="caution">
    <text evidence="1">The sequence shown here is derived from an EMBL/GenBank/DDBJ whole genome shotgun (WGS) entry which is preliminary data.</text>
</comment>
<gene>
    <name evidence="1" type="ORF">CEXT_99671</name>
</gene>
<dbReference type="EMBL" id="BPLR01010112">
    <property type="protein sequence ID" value="GIY36942.1"/>
    <property type="molecule type" value="Genomic_DNA"/>
</dbReference>
<sequence>MGHRWPISLSSYFATTPQVCHLEVPILFLESIERRFHPINLKRNNTKRIREKRQRIIEQRQRMFQFGFACRISYSTVNVLSTIPHYISFYNLCQHKNVVRN</sequence>
<keyword evidence="2" id="KW-1185">Reference proteome</keyword>
<dbReference type="Proteomes" id="UP001054945">
    <property type="component" value="Unassembled WGS sequence"/>
</dbReference>
<evidence type="ECO:0000313" key="1">
    <source>
        <dbReference type="EMBL" id="GIY36942.1"/>
    </source>
</evidence>
<evidence type="ECO:0000313" key="2">
    <source>
        <dbReference type="Proteomes" id="UP001054945"/>
    </source>
</evidence>
<name>A0AAV4SWJ8_CAEEX</name>
<protein>
    <submittedName>
        <fullName evidence="1">Uncharacterized protein</fullName>
    </submittedName>
</protein>